<dbReference type="SMART" id="SM00798">
    <property type="entry name" value="AICARFT_IMPCHas"/>
    <property type="match status" value="1"/>
</dbReference>
<dbReference type="InterPro" id="IPR011607">
    <property type="entry name" value="MGS-like_dom"/>
</dbReference>
<dbReference type="GO" id="GO:0005829">
    <property type="term" value="C:cytosol"/>
    <property type="evidence" value="ECO:0007669"/>
    <property type="project" value="TreeGrafter"/>
</dbReference>
<keyword evidence="6 10" id="KW-0378">Hydrolase</keyword>
<dbReference type="GO" id="GO:0003937">
    <property type="term" value="F:IMP cyclohydrolase activity"/>
    <property type="evidence" value="ECO:0007669"/>
    <property type="project" value="UniProtKB-UniRule"/>
</dbReference>
<comment type="caution">
    <text evidence="12">The sequence shown here is derived from an EMBL/GenBank/DDBJ whole genome shotgun (WGS) entry which is preliminary data.</text>
</comment>
<evidence type="ECO:0000256" key="7">
    <source>
        <dbReference type="ARBA" id="ARBA00023268"/>
    </source>
</evidence>
<dbReference type="Pfam" id="PF01808">
    <property type="entry name" value="AICARFT_IMPCHas"/>
    <property type="match status" value="1"/>
</dbReference>
<keyword evidence="4 10" id="KW-0808">Transferase</keyword>
<keyword evidence="5 10" id="KW-0658">Purine biosynthesis</keyword>
<dbReference type="EC" id="2.1.2.3" evidence="10"/>
<dbReference type="NCBIfam" id="TIGR00355">
    <property type="entry name" value="purH"/>
    <property type="match status" value="1"/>
</dbReference>
<evidence type="ECO:0000256" key="10">
    <source>
        <dbReference type="HAMAP-Rule" id="MF_00139"/>
    </source>
</evidence>
<dbReference type="AlphaFoldDB" id="A0A974QMM0"/>
<keyword evidence="7 10" id="KW-0511">Multifunctional enzyme</keyword>
<protein>
    <recommendedName>
        <fullName evidence="10">Bifunctional purine biosynthesis protein PurH</fullName>
    </recommendedName>
    <domain>
        <recommendedName>
            <fullName evidence="10">Phosphoribosylaminoimidazolecarboxamide formyltransferase</fullName>
            <ecNumber evidence="10">2.1.2.3</ecNumber>
        </recommendedName>
        <alternativeName>
            <fullName evidence="10">AICAR transformylase</fullName>
        </alternativeName>
    </domain>
    <domain>
        <recommendedName>
            <fullName evidence="10">IMP cyclohydrolase</fullName>
            <ecNumber evidence="10">3.5.4.10</ecNumber>
        </recommendedName>
        <alternativeName>
            <fullName evidence="10">ATIC</fullName>
        </alternativeName>
        <alternativeName>
            <fullName evidence="10">IMP synthase</fullName>
        </alternativeName>
        <alternativeName>
            <fullName evidence="10">Inosinicase</fullName>
        </alternativeName>
    </domain>
</protein>
<dbReference type="InterPro" id="IPR024051">
    <property type="entry name" value="AICAR_Tfase_dup_dom_sf"/>
</dbReference>
<dbReference type="HAMAP" id="MF_00139">
    <property type="entry name" value="PurH"/>
    <property type="match status" value="1"/>
</dbReference>
<evidence type="ECO:0000256" key="8">
    <source>
        <dbReference type="ARBA" id="ARBA00050488"/>
    </source>
</evidence>
<dbReference type="FunFam" id="3.40.50.1380:FF:000001">
    <property type="entry name" value="Bifunctional purine biosynthesis protein PurH"/>
    <property type="match status" value="1"/>
</dbReference>
<dbReference type="Pfam" id="PF02142">
    <property type="entry name" value="MGS"/>
    <property type="match status" value="1"/>
</dbReference>
<dbReference type="NCBIfam" id="NF002049">
    <property type="entry name" value="PRK00881.1"/>
    <property type="match status" value="1"/>
</dbReference>
<comment type="similarity">
    <text evidence="3 10">Belongs to the PurH family.</text>
</comment>
<dbReference type="PANTHER" id="PTHR11692">
    <property type="entry name" value="BIFUNCTIONAL PURINE BIOSYNTHESIS PROTEIN PURH"/>
    <property type="match status" value="1"/>
</dbReference>
<dbReference type="PIRSF" id="PIRSF000414">
    <property type="entry name" value="AICARFT_IMPCHas"/>
    <property type="match status" value="1"/>
</dbReference>
<comment type="pathway">
    <text evidence="1 10">Purine metabolism; IMP biosynthesis via de novo pathway; IMP from 5-formamido-1-(5-phospho-D-ribosyl)imidazole-4-carboxamide: step 1/1.</text>
</comment>
<comment type="catalytic activity">
    <reaction evidence="8 10">
        <text>(6R)-10-formyltetrahydrofolate + 5-amino-1-(5-phospho-beta-D-ribosyl)imidazole-4-carboxamide = 5-formamido-1-(5-phospho-D-ribosyl)imidazole-4-carboxamide + (6S)-5,6,7,8-tetrahydrofolate</text>
        <dbReference type="Rhea" id="RHEA:22192"/>
        <dbReference type="ChEBI" id="CHEBI:57453"/>
        <dbReference type="ChEBI" id="CHEBI:58467"/>
        <dbReference type="ChEBI" id="CHEBI:58475"/>
        <dbReference type="ChEBI" id="CHEBI:195366"/>
        <dbReference type="EC" id="2.1.2.3"/>
    </reaction>
</comment>
<evidence type="ECO:0000256" key="9">
    <source>
        <dbReference type="ARBA" id="ARBA00050687"/>
    </source>
</evidence>
<sequence>MKKAIISVSNKSGVVEFAKSLTQLDYELYSTGGTKRALEEANVTVKSVSELTQFPEIMDGRVKTLHPAVHGGILADRNKPEHLEQLSEQHIDLIDMVVVNLYPFQQTVANPDVTEDDAIEHIDIGGPTMLRAAAKNFKHVTTIVHPSDYNEVIQRIKEHRLDESYRKSLMIKVFEHTNEYDHAIVSFFKEDSEELRYGENPQQSARFVRTSNSKHTIAGAKQLHGKALSFNNIKDADSALALVKKFKEPAAVAVKHMNPCGVGIGTDIETAFKNAYDADNQSIFGGIIALNRTITKDLAETLHSIFLEVVIAPKFDKEALDILTQKKNIRLLEIDMTIDNREEEFVSVSGGYLVQDKDNYEVSKEEMKVVTDVEPTDAQWEAMLLGWKVIPSVKSNAIILSNNKQTVGIGAGQMNRVGAAKIALERAIEINDNVVMISDGFFPMDDTVELAAKHGIKAIIQPGGSIKDQDSIDMANKHGIAMVTTGMRHFKH</sequence>
<name>A0A974QMM0_STAHO</name>
<dbReference type="SUPFAM" id="SSF53927">
    <property type="entry name" value="Cytidine deaminase-like"/>
    <property type="match status" value="1"/>
</dbReference>
<evidence type="ECO:0000256" key="5">
    <source>
        <dbReference type="ARBA" id="ARBA00022755"/>
    </source>
</evidence>
<evidence type="ECO:0000256" key="1">
    <source>
        <dbReference type="ARBA" id="ARBA00004844"/>
    </source>
</evidence>
<dbReference type="Gene3D" id="3.40.50.1380">
    <property type="entry name" value="Methylglyoxal synthase-like domain"/>
    <property type="match status" value="1"/>
</dbReference>
<accession>A0A974QMM0</accession>
<dbReference type="PROSITE" id="PS51855">
    <property type="entry name" value="MGS"/>
    <property type="match status" value="1"/>
</dbReference>
<dbReference type="FunFam" id="3.40.140.20:FF:000001">
    <property type="entry name" value="Bifunctional purine biosynthesis protein PurH"/>
    <property type="match status" value="1"/>
</dbReference>
<proteinExistence type="inferred from homology"/>
<dbReference type="PANTHER" id="PTHR11692:SF0">
    <property type="entry name" value="BIFUNCTIONAL PURINE BIOSYNTHESIS PROTEIN ATIC"/>
    <property type="match status" value="1"/>
</dbReference>
<dbReference type="Proteomes" id="UP000241540">
    <property type="component" value="Unassembled WGS sequence"/>
</dbReference>
<dbReference type="Gene3D" id="3.40.140.20">
    <property type="match status" value="2"/>
</dbReference>
<feature type="domain" description="MGS-like" evidence="11">
    <location>
        <begin position="1"/>
        <end position="144"/>
    </location>
</feature>
<dbReference type="EMBL" id="PZHX01000021">
    <property type="protein sequence ID" value="PTK29773.1"/>
    <property type="molecule type" value="Genomic_DNA"/>
</dbReference>
<evidence type="ECO:0000256" key="2">
    <source>
        <dbReference type="ARBA" id="ARBA00004954"/>
    </source>
</evidence>
<reference evidence="12 13" key="1">
    <citation type="journal article" date="2016" name="Front. Microbiol.">
        <title>Comprehensive Phylogenetic Analysis of Bovine Non-aureus Staphylococci Species Based on Whole-Genome Sequencing.</title>
        <authorList>
            <person name="Naushad S."/>
            <person name="Barkema H.W."/>
            <person name="Luby C."/>
            <person name="Condas L.A."/>
            <person name="Nobrega D.B."/>
            <person name="Carson D.A."/>
            <person name="De Buck J."/>
        </authorList>
    </citation>
    <scope>NUCLEOTIDE SEQUENCE [LARGE SCALE GENOMIC DNA]</scope>
    <source>
        <strain evidence="12 13">SNUC 5336</strain>
    </source>
</reference>
<dbReference type="RefSeq" id="WP_107623272.1">
    <property type="nucleotide sequence ID" value="NZ_JAHCPX010000008.1"/>
</dbReference>
<dbReference type="FunFam" id="3.40.140.20:FF:000002">
    <property type="entry name" value="Bifunctional purine biosynthesis protein PurH"/>
    <property type="match status" value="1"/>
</dbReference>
<dbReference type="SUPFAM" id="SSF52335">
    <property type="entry name" value="Methylglyoxal synthase-like"/>
    <property type="match status" value="1"/>
</dbReference>
<organism evidence="12 13">
    <name type="scientific">Staphylococcus hominis</name>
    <dbReference type="NCBI Taxonomy" id="1290"/>
    <lineage>
        <taxon>Bacteria</taxon>
        <taxon>Bacillati</taxon>
        <taxon>Bacillota</taxon>
        <taxon>Bacilli</taxon>
        <taxon>Bacillales</taxon>
        <taxon>Staphylococcaceae</taxon>
        <taxon>Staphylococcus</taxon>
    </lineage>
</organism>
<comment type="pathway">
    <text evidence="2 10">Purine metabolism; IMP biosynthesis via de novo pathway; 5-formamido-1-(5-phospho-D-ribosyl)imidazole-4-carboxamide from 5-amino-1-(5-phospho-D-ribosyl)imidazole-4-carboxamide (10-formyl THF route): step 1/1.</text>
</comment>
<dbReference type="GO" id="GO:0004643">
    <property type="term" value="F:phosphoribosylaminoimidazolecarboxamide formyltransferase activity"/>
    <property type="evidence" value="ECO:0007669"/>
    <property type="project" value="UniProtKB-UniRule"/>
</dbReference>
<dbReference type="EC" id="3.5.4.10" evidence="10"/>
<evidence type="ECO:0000259" key="11">
    <source>
        <dbReference type="PROSITE" id="PS51855"/>
    </source>
</evidence>
<gene>
    <name evidence="10 12" type="primary">purH</name>
    <name evidence="12" type="ORF">BUZ51_09715</name>
</gene>
<dbReference type="SMART" id="SM00851">
    <property type="entry name" value="MGS"/>
    <property type="match status" value="1"/>
</dbReference>
<comment type="catalytic activity">
    <reaction evidence="9 10">
        <text>IMP + H2O = 5-formamido-1-(5-phospho-D-ribosyl)imidazole-4-carboxamide</text>
        <dbReference type="Rhea" id="RHEA:18445"/>
        <dbReference type="ChEBI" id="CHEBI:15377"/>
        <dbReference type="ChEBI" id="CHEBI:58053"/>
        <dbReference type="ChEBI" id="CHEBI:58467"/>
        <dbReference type="EC" id="3.5.4.10"/>
    </reaction>
</comment>
<evidence type="ECO:0000313" key="12">
    <source>
        <dbReference type="EMBL" id="PTK29773.1"/>
    </source>
</evidence>
<dbReference type="InterPro" id="IPR016193">
    <property type="entry name" value="Cytidine_deaminase-like"/>
</dbReference>
<evidence type="ECO:0000256" key="6">
    <source>
        <dbReference type="ARBA" id="ARBA00022801"/>
    </source>
</evidence>
<dbReference type="InterPro" id="IPR002695">
    <property type="entry name" value="PurH-like"/>
</dbReference>
<evidence type="ECO:0000313" key="13">
    <source>
        <dbReference type="Proteomes" id="UP000241540"/>
    </source>
</evidence>
<dbReference type="InterPro" id="IPR036914">
    <property type="entry name" value="MGS-like_dom_sf"/>
</dbReference>
<evidence type="ECO:0000256" key="4">
    <source>
        <dbReference type="ARBA" id="ARBA00022679"/>
    </source>
</evidence>
<dbReference type="GO" id="GO:0006189">
    <property type="term" value="P:'de novo' IMP biosynthetic process"/>
    <property type="evidence" value="ECO:0007669"/>
    <property type="project" value="UniProtKB-UniRule"/>
</dbReference>
<evidence type="ECO:0000256" key="3">
    <source>
        <dbReference type="ARBA" id="ARBA00007667"/>
    </source>
</evidence>
<dbReference type="CDD" id="cd01421">
    <property type="entry name" value="IMPCH"/>
    <property type="match status" value="1"/>
</dbReference>
<comment type="domain">
    <text evidence="10">The IMP cyclohydrolase activity resides in the N-terminal region.</text>
</comment>